<organism evidence="1 2">
    <name type="scientific">Romanomermis culicivorax</name>
    <name type="common">Nematode worm</name>
    <dbReference type="NCBI Taxonomy" id="13658"/>
    <lineage>
        <taxon>Eukaryota</taxon>
        <taxon>Metazoa</taxon>
        <taxon>Ecdysozoa</taxon>
        <taxon>Nematoda</taxon>
        <taxon>Enoplea</taxon>
        <taxon>Dorylaimia</taxon>
        <taxon>Mermithida</taxon>
        <taxon>Mermithoidea</taxon>
        <taxon>Mermithidae</taxon>
        <taxon>Romanomermis</taxon>
    </lineage>
</organism>
<sequence>MIGKRPLSRTTSLLASFVQNLIDAVLESLTQRITGRRLQFVLMSFFYNLKRNNNTIPLRRKTVSQTRRDKELNSIADADRMTLDKQEVVDHGLNISTTIYKVLYLRRRDALRLPVCSLHFQE</sequence>
<dbReference type="Proteomes" id="UP000887565">
    <property type="component" value="Unplaced"/>
</dbReference>
<evidence type="ECO:0000313" key="2">
    <source>
        <dbReference type="WBParaSite" id="nRc.2.0.1.t21823-RA"/>
    </source>
</evidence>
<dbReference type="AlphaFoldDB" id="A0A915J7U9"/>
<proteinExistence type="predicted"/>
<protein>
    <submittedName>
        <fullName evidence="2">Uncharacterized protein</fullName>
    </submittedName>
</protein>
<accession>A0A915J7U9</accession>
<reference evidence="2" key="1">
    <citation type="submission" date="2022-11" db="UniProtKB">
        <authorList>
            <consortium name="WormBaseParasite"/>
        </authorList>
    </citation>
    <scope>IDENTIFICATION</scope>
</reference>
<dbReference type="WBParaSite" id="nRc.2.0.1.t21823-RA">
    <property type="protein sequence ID" value="nRc.2.0.1.t21823-RA"/>
    <property type="gene ID" value="nRc.2.0.1.g21823"/>
</dbReference>
<evidence type="ECO:0000313" key="1">
    <source>
        <dbReference type="Proteomes" id="UP000887565"/>
    </source>
</evidence>
<keyword evidence="1" id="KW-1185">Reference proteome</keyword>
<name>A0A915J7U9_ROMCU</name>